<gene>
    <name evidence="2" type="ORF">CALMAC_LOCUS3152</name>
</gene>
<reference evidence="2 3" key="1">
    <citation type="submission" date="2019-01" db="EMBL/GenBank/DDBJ databases">
        <authorList>
            <person name="Sayadi A."/>
        </authorList>
    </citation>
    <scope>NUCLEOTIDE SEQUENCE [LARGE SCALE GENOMIC DNA]</scope>
</reference>
<keyword evidence="3" id="KW-1185">Reference proteome</keyword>
<evidence type="ECO:0000313" key="2">
    <source>
        <dbReference type="EMBL" id="VEN38154.1"/>
    </source>
</evidence>
<protein>
    <submittedName>
        <fullName evidence="2">Uncharacterized protein</fullName>
    </submittedName>
</protein>
<dbReference type="OrthoDB" id="1933717at2759"/>
<feature type="compositionally biased region" description="Basic and acidic residues" evidence="1">
    <location>
        <begin position="55"/>
        <end position="72"/>
    </location>
</feature>
<dbReference type="AlphaFoldDB" id="A0A653BRC6"/>
<accession>A0A653BRC6</accession>
<feature type="region of interest" description="Disordered" evidence="1">
    <location>
        <begin position="53"/>
        <end position="80"/>
    </location>
</feature>
<organism evidence="2 3">
    <name type="scientific">Callosobruchus maculatus</name>
    <name type="common">Southern cowpea weevil</name>
    <name type="synonym">Pulse bruchid</name>
    <dbReference type="NCBI Taxonomy" id="64391"/>
    <lineage>
        <taxon>Eukaryota</taxon>
        <taxon>Metazoa</taxon>
        <taxon>Ecdysozoa</taxon>
        <taxon>Arthropoda</taxon>
        <taxon>Hexapoda</taxon>
        <taxon>Insecta</taxon>
        <taxon>Pterygota</taxon>
        <taxon>Neoptera</taxon>
        <taxon>Endopterygota</taxon>
        <taxon>Coleoptera</taxon>
        <taxon>Polyphaga</taxon>
        <taxon>Cucujiformia</taxon>
        <taxon>Chrysomeloidea</taxon>
        <taxon>Chrysomelidae</taxon>
        <taxon>Bruchinae</taxon>
        <taxon>Bruchini</taxon>
        <taxon>Callosobruchus</taxon>
    </lineage>
</organism>
<sequence length="95" mass="10924">MIIQYLDCVPRIRISVRCSSCICRCCLFLPVQNGAIDGQVGWESGHRDRSKFRYRRSDSRKARSGDSKKEGSFGRTSTENVWQERQILPDPRGCL</sequence>
<evidence type="ECO:0000313" key="3">
    <source>
        <dbReference type="Proteomes" id="UP000410492"/>
    </source>
</evidence>
<dbReference type="Proteomes" id="UP000410492">
    <property type="component" value="Unassembled WGS sequence"/>
</dbReference>
<name>A0A653BRC6_CALMS</name>
<evidence type="ECO:0000256" key="1">
    <source>
        <dbReference type="SAM" id="MobiDB-lite"/>
    </source>
</evidence>
<dbReference type="EMBL" id="CAACVG010004133">
    <property type="protein sequence ID" value="VEN38154.1"/>
    <property type="molecule type" value="Genomic_DNA"/>
</dbReference>
<proteinExistence type="predicted"/>